<reference evidence="3" key="1">
    <citation type="submission" date="2013-03" db="EMBL/GenBank/DDBJ databases">
        <title>Draft genome sequence of Bacillus firmus DS1.</title>
        <authorList>
            <person name="Peng D."/>
            <person name="Zhu L."/>
            <person name="Sun M."/>
        </authorList>
    </citation>
    <scope>NUCLEOTIDE SEQUENCE [LARGE SCALE GENOMIC DNA]</scope>
    <source>
        <strain evidence="3">DS1</strain>
    </source>
</reference>
<evidence type="ECO:0000313" key="3">
    <source>
        <dbReference type="Proteomes" id="UP000019270"/>
    </source>
</evidence>
<dbReference type="EMBL" id="APVL01000002">
    <property type="protein sequence ID" value="EWG12694.1"/>
    <property type="molecule type" value="Genomic_DNA"/>
</dbReference>
<proteinExistence type="predicted"/>
<evidence type="ECO:0000313" key="2">
    <source>
        <dbReference type="EMBL" id="EWG12694.1"/>
    </source>
</evidence>
<dbReference type="Proteomes" id="UP000019270">
    <property type="component" value="Unassembled WGS sequence"/>
</dbReference>
<protein>
    <submittedName>
        <fullName evidence="2">Uncharacterized protein</fullName>
    </submittedName>
</protein>
<accession>W7LKP6</accession>
<feature type="transmembrane region" description="Helical" evidence="1">
    <location>
        <begin position="48"/>
        <end position="68"/>
    </location>
</feature>
<gene>
    <name evidence="2" type="ORF">PBF_04125</name>
</gene>
<comment type="caution">
    <text evidence="2">The sequence shown here is derived from an EMBL/GenBank/DDBJ whole genome shotgun (WGS) entry which is preliminary data.</text>
</comment>
<reference evidence="2 3" key="2">
    <citation type="journal article" date="2016" name="Sci. Rep.">
        <title>A novel serine protease, Sep1, from Bacillus firmus DS-1 has nematicidal activity and degrades multiple intestinal-associated nematode proteins.</title>
        <authorList>
            <person name="Geng C."/>
            <person name="Nie X."/>
            <person name="Tang Z."/>
            <person name="Zhang Y."/>
            <person name="Lin J."/>
            <person name="Sun M."/>
            <person name="Peng D."/>
        </authorList>
    </citation>
    <scope>NUCLEOTIDE SEQUENCE [LARGE SCALE GENOMIC DNA]</scope>
    <source>
        <strain evidence="2 3">DS1</strain>
    </source>
</reference>
<evidence type="ECO:0000256" key="1">
    <source>
        <dbReference type="SAM" id="Phobius"/>
    </source>
</evidence>
<keyword evidence="1" id="KW-1133">Transmembrane helix</keyword>
<sequence>MGKTVAGMVMRKIRKIVTFPIKAEETIKGSIMIKEIDKSKVRSMLRTFSIYIKLLLIVLAGHLGLGLLDKPLSNFSAYRSVSPGYSIRA</sequence>
<name>W7LKP6_CYTFI</name>
<dbReference type="AlphaFoldDB" id="W7LKP6"/>
<keyword evidence="1" id="KW-0472">Membrane</keyword>
<organism evidence="2 3">
    <name type="scientific">Cytobacillus firmus DS1</name>
    <dbReference type="NCBI Taxonomy" id="1307436"/>
    <lineage>
        <taxon>Bacteria</taxon>
        <taxon>Bacillati</taxon>
        <taxon>Bacillota</taxon>
        <taxon>Bacilli</taxon>
        <taxon>Bacillales</taxon>
        <taxon>Bacillaceae</taxon>
        <taxon>Cytobacillus</taxon>
    </lineage>
</organism>
<keyword evidence="1" id="KW-0812">Transmembrane</keyword>